<dbReference type="AlphaFoldDB" id="A0AAD7XTR5"/>
<comment type="caution">
    <text evidence="1">The sequence shown here is derived from an EMBL/GenBank/DDBJ whole genome shotgun (WGS) entry which is preliminary data.</text>
</comment>
<organism evidence="1 2">
    <name type="scientific">Lichtheimia ornata</name>
    <dbReference type="NCBI Taxonomy" id="688661"/>
    <lineage>
        <taxon>Eukaryota</taxon>
        <taxon>Fungi</taxon>
        <taxon>Fungi incertae sedis</taxon>
        <taxon>Mucoromycota</taxon>
        <taxon>Mucoromycotina</taxon>
        <taxon>Mucoromycetes</taxon>
        <taxon>Mucorales</taxon>
        <taxon>Lichtheimiaceae</taxon>
        <taxon>Lichtheimia</taxon>
    </lineage>
</organism>
<reference evidence="1 2" key="1">
    <citation type="submission" date="2023-03" db="EMBL/GenBank/DDBJ databases">
        <title>Genome sequence of Lichtheimia ornata CBS 291.66.</title>
        <authorList>
            <person name="Mohabir J.T."/>
            <person name="Shea T.P."/>
            <person name="Kurbessoian T."/>
            <person name="Berby B."/>
            <person name="Fontaine J."/>
            <person name="Livny J."/>
            <person name="Gnirke A."/>
            <person name="Stajich J.E."/>
            <person name="Cuomo C.A."/>
        </authorList>
    </citation>
    <scope>NUCLEOTIDE SEQUENCE [LARGE SCALE GENOMIC DNA]</scope>
    <source>
        <strain evidence="1">CBS 291.66</strain>
    </source>
</reference>
<accession>A0AAD7XTR5</accession>
<evidence type="ECO:0000313" key="2">
    <source>
        <dbReference type="Proteomes" id="UP001234581"/>
    </source>
</evidence>
<sequence length="103" mass="11688">MKSIENIGDLAQLDTLAIEIWDDVVYSSNTFNGREDTLIYVLFHLQHMALGYELTDSSLPHALLCKPQQSLTLQCSDDVSGYIIDMEQEHFKNIAFHRDSVIG</sequence>
<dbReference type="RefSeq" id="XP_058337497.1">
    <property type="nucleotide sequence ID" value="XM_058491751.1"/>
</dbReference>
<dbReference type="GeneID" id="83219187"/>
<dbReference type="Proteomes" id="UP001234581">
    <property type="component" value="Unassembled WGS sequence"/>
</dbReference>
<name>A0AAD7XTR5_9FUNG</name>
<protein>
    <submittedName>
        <fullName evidence="1">Uncharacterized protein</fullName>
    </submittedName>
</protein>
<proteinExistence type="predicted"/>
<keyword evidence="2" id="KW-1185">Reference proteome</keyword>
<gene>
    <name evidence="1" type="ORF">O0I10_011788</name>
</gene>
<evidence type="ECO:0000313" key="1">
    <source>
        <dbReference type="EMBL" id="KAJ8652583.1"/>
    </source>
</evidence>
<dbReference type="EMBL" id="JARTCD010000100">
    <property type="protein sequence ID" value="KAJ8652583.1"/>
    <property type="molecule type" value="Genomic_DNA"/>
</dbReference>